<keyword evidence="3" id="KW-1185">Reference proteome</keyword>
<proteinExistence type="predicted"/>
<feature type="region of interest" description="Disordered" evidence="1">
    <location>
        <begin position="163"/>
        <end position="237"/>
    </location>
</feature>
<dbReference type="EMBL" id="BAAATA010000003">
    <property type="protein sequence ID" value="GAA2474568.1"/>
    <property type="molecule type" value="Genomic_DNA"/>
</dbReference>
<feature type="compositionally biased region" description="Gly residues" evidence="1">
    <location>
        <begin position="219"/>
        <end position="237"/>
    </location>
</feature>
<evidence type="ECO:0000313" key="3">
    <source>
        <dbReference type="Proteomes" id="UP001501358"/>
    </source>
</evidence>
<evidence type="ECO:0000313" key="2">
    <source>
        <dbReference type="EMBL" id="GAA2474568.1"/>
    </source>
</evidence>
<accession>A0ABN3KYK1</accession>
<comment type="caution">
    <text evidence="2">The sequence shown here is derived from an EMBL/GenBank/DDBJ whole genome shotgun (WGS) entry which is preliminary data.</text>
</comment>
<dbReference type="Proteomes" id="UP001501358">
    <property type="component" value="Unassembled WGS sequence"/>
</dbReference>
<organism evidence="2 3">
    <name type="scientific">Streptomyces thermolineatus</name>
    <dbReference type="NCBI Taxonomy" id="44033"/>
    <lineage>
        <taxon>Bacteria</taxon>
        <taxon>Bacillati</taxon>
        <taxon>Actinomycetota</taxon>
        <taxon>Actinomycetes</taxon>
        <taxon>Kitasatosporales</taxon>
        <taxon>Streptomycetaceae</taxon>
        <taxon>Streptomyces</taxon>
    </lineage>
</organism>
<reference evidence="2 3" key="1">
    <citation type="journal article" date="2019" name="Int. J. Syst. Evol. Microbiol.">
        <title>The Global Catalogue of Microorganisms (GCM) 10K type strain sequencing project: providing services to taxonomists for standard genome sequencing and annotation.</title>
        <authorList>
            <consortium name="The Broad Institute Genomics Platform"/>
            <consortium name="The Broad Institute Genome Sequencing Center for Infectious Disease"/>
            <person name="Wu L."/>
            <person name="Ma J."/>
        </authorList>
    </citation>
    <scope>NUCLEOTIDE SEQUENCE [LARGE SCALE GENOMIC DNA]</scope>
    <source>
        <strain evidence="2 3">JCM 6307</strain>
    </source>
</reference>
<sequence length="237" mass="25445">MSGDSYRVDPEALARITKGINQAMSELKELGFDIEANLGRGFDDLELADLEVGDSGLRQTFADFCDRWGWGVRSLMQDANEFAGRLNLSAGLYHEQEQYASNTLKGVWTVAAGNPYLSKEEIEGRSWEETLKDNSFSHMANPDYSPESVMQGAPEVAQAWQQTWQDVQSSTVTPDALFDPDTEWQWSGPPQAEGPAPADVPGADVPGGGAQGPDTQAGKGQGVAGKPGAGPHGDGER</sequence>
<name>A0ABN3KYK1_9ACTN</name>
<feature type="compositionally biased region" description="Polar residues" evidence="1">
    <location>
        <begin position="163"/>
        <end position="173"/>
    </location>
</feature>
<protein>
    <submittedName>
        <fullName evidence="2">Uncharacterized protein</fullName>
    </submittedName>
</protein>
<gene>
    <name evidence="2" type="ORF">GCM10010406_08290</name>
</gene>
<evidence type="ECO:0000256" key="1">
    <source>
        <dbReference type="SAM" id="MobiDB-lite"/>
    </source>
</evidence>
<feature type="compositionally biased region" description="Low complexity" evidence="1">
    <location>
        <begin position="193"/>
        <end position="204"/>
    </location>
</feature>
<dbReference type="RefSeq" id="WP_344381724.1">
    <property type="nucleotide sequence ID" value="NZ_BAAATA010000003.1"/>
</dbReference>